<feature type="compositionally biased region" description="Basic and acidic residues" evidence="1">
    <location>
        <begin position="829"/>
        <end position="847"/>
    </location>
</feature>
<protein>
    <submittedName>
        <fullName evidence="2">Uncharacterized protein</fullName>
    </submittedName>
</protein>
<feature type="region of interest" description="Disordered" evidence="1">
    <location>
        <begin position="887"/>
        <end position="1001"/>
    </location>
</feature>
<feature type="compositionally biased region" description="Polar residues" evidence="1">
    <location>
        <begin position="395"/>
        <end position="405"/>
    </location>
</feature>
<reference evidence="2" key="1">
    <citation type="journal article" date="2020" name="Fungal Divers.">
        <title>Resolving the Mortierellaceae phylogeny through synthesis of multi-gene phylogenetics and phylogenomics.</title>
        <authorList>
            <person name="Vandepol N."/>
            <person name="Liber J."/>
            <person name="Desiro A."/>
            <person name="Na H."/>
            <person name="Kennedy M."/>
            <person name="Barry K."/>
            <person name="Grigoriev I.V."/>
            <person name="Miller A.N."/>
            <person name="O'Donnell K."/>
            <person name="Stajich J.E."/>
            <person name="Bonito G."/>
        </authorList>
    </citation>
    <scope>NUCLEOTIDE SEQUENCE</scope>
    <source>
        <strain evidence="2">CK1249</strain>
    </source>
</reference>
<feature type="compositionally biased region" description="Low complexity" evidence="1">
    <location>
        <begin position="62"/>
        <end position="74"/>
    </location>
</feature>
<feature type="region of interest" description="Disordered" evidence="1">
    <location>
        <begin position="812"/>
        <end position="875"/>
    </location>
</feature>
<evidence type="ECO:0000313" key="2">
    <source>
        <dbReference type="EMBL" id="KAF9966528.1"/>
    </source>
</evidence>
<feature type="compositionally biased region" description="Acidic residues" evidence="1">
    <location>
        <begin position="951"/>
        <end position="962"/>
    </location>
</feature>
<dbReference type="OrthoDB" id="2444566at2759"/>
<feature type="compositionally biased region" description="Basic and acidic residues" evidence="1">
    <location>
        <begin position="452"/>
        <end position="464"/>
    </location>
</feature>
<dbReference type="EMBL" id="JAAAHY010000148">
    <property type="protein sequence ID" value="KAF9966528.1"/>
    <property type="molecule type" value="Genomic_DNA"/>
</dbReference>
<feature type="compositionally biased region" description="Low complexity" evidence="1">
    <location>
        <begin position="601"/>
        <end position="614"/>
    </location>
</feature>
<evidence type="ECO:0000256" key="1">
    <source>
        <dbReference type="SAM" id="MobiDB-lite"/>
    </source>
</evidence>
<feature type="compositionally biased region" description="Basic and acidic residues" evidence="1">
    <location>
        <begin position="575"/>
        <end position="600"/>
    </location>
</feature>
<feature type="compositionally biased region" description="Low complexity" evidence="1">
    <location>
        <begin position="323"/>
        <end position="340"/>
    </location>
</feature>
<feature type="compositionally biased region" description="Polar residues" evidence="1">
    <location>
        <begin position="302"/>
        <end position="313"/>
    </location>
</feature>
<feature type="compositionally biased region" description="Basic and acidic residues" evidence="1">
    <location>
        <begin position="474"/>
        <end position="492"/>
    </location>
</feature>
<feature type="region of interest" description="Disordered" evidence="1">
    <location>
        <begin position="627"/>
        <end position="665"/>
    </location>
</feature>
<accession>A0A9P6JDQ2</accession>
<feature type="compositionally biased region" description="Polar residues" evidence="1">
    <location>
        <begin position="341"/>
        <end position="353"/>
    </location>
</feature>
<feature type="compositionally biased region" description="Low complexity" evidence="1">
    <location>
        <begin position="640"/>
        <end position="660"/>
    </location>
</feature>
<dbReference type="AlphaFoldDB" id="A0A9P6JDQ2"/>
<feature type="compositionally biased region" description="Low complexity" evidence="1">
    <location>
        <begin position="355"/>
        <end position="378"/>
    </location>
</feature>
<evidence type="ECO:0000313" key="3">
    <source>
        <dbReference type="Proteomes" id="UP000738359"/>
    </source>
</evidence>
<name>A0A9P6JDQ2_MORAP</name>
<feature type="region of interest" description="Disordered" evidence="1">
    <location>
        <begin position="531"/>
        <end position="614"/>
    </location>
</feature>
<comment type="caution">
    <text evidence="2">The sequence shown here is derived from an EMBL/GenBank/DDBJ whole genome shotgun (WGS) entry which is preliminary data.</text>
</comment>
<organism evidence="2 3">
    <name type="scientific">Mortierella alpina</name>
    <name type="common">Oleaginous fungus</name>
    <name type="synonym">Mortierella renispora</name>
    <dbReference type="NCBI Taxonomy" id="64518"/>
    <lineage>
        <taxon>Eukaryota</taxon>
        <taxon>Fungi</taxon>
        <taxon>Fungi incertae sedis</taxon>
        <taxon>Mucoromycota</taxon>
        <taxon>Mortierellomycotina</taxon>
        <taxon>Mortierellomycetes</taxon>
        <taxon>Mortierellales</taxon>
        <taxon>Mortierellaceae</taxon>
        <taxon>Mortierella</taxon>
    </lineage>
</organism>
<feature type="compositionally biased region" description="Polar residues" evidence="1">
    <location>
        <begin position="13"/>
        <end position="23"/>
    </location>
</feature>
<sequence>MAEPTAAAAGQAHSGQRNVQFRVSASQQQQLQQHHHHNNHGSANSQSAEPSFPQQRPNAAPSVSQSQSQSHSTQYTHFGSTQQPQQHPQHPQHQQQQHQQQHQQHQQRPPIPPAHQPRLHHSISAGNIAMVASASRFAPAHGGAGGTGPNATLATTQPKKKDPYATAWRTYSKIAEELQLLNPDGTLYPISKEAILKYLHHQSKRIKSSNLHWYVNGLKKHQENLGFPWDDVRYDEQVVSLLKELTLHPVMAAEHGDDDGHGGHAYGAGPQAGRQRQSSAGTAYPLGKSGGTGGHHYSSSSIDTTRIANLSISQQPPPPPPANHSQQQQQQQQHQQQQQQRTHGSSYGTSAGLKQQHQNHQLYLQQHQQMYQQSQRIQQPPPPKPHYHSAPIQVPPSQHSRTPSAQDFPYQSGPSHYHPQVYGGANQSGEAIGQRPDPPGTFTNALAKRKRNELEFRKRRVTEGEDKEDDDLRDEGLRNDDDDLDGRGGHDMDDLDYMEDDPNRYQPLKRRASTGTLLSQARASAVKHIPGPFATDAHRSGTHAAHPKTAYGEGLSGNLRRHIDDQQHLRSPSPDLRDDDLTGHYSRDSRREGHRARDSPPDSISSASSAGASQLGQILDAEARRHRHLSGGGSGGGNGLARSSSAASASSPTGAAMGTTASGGAGKTTVHFSEVVECAQRLQTRYGDRCKDHPWGCVEIPGEQHLELTIKMYLDWAGLVASHRLTMDDLPDLPEFRRIQPVVVGGTLRRMASTPLTSSLFNASAGSSFAGAERNALLNSGSSTLSMNRHHHATADDGILTGSGSSRVALFGAYRSPSSSPPNHHHHHEQQEPQQDKEILDNSEEKPTLVSRMGSPPPLPIGSAAQQQRRTSPMQGLLHRGARKMPSTPILRQQQHPSSGSGGGGDRALLTRQLHRHPSGSGAPLPSSHHRGHPHRGSIISNSTASSPASEVEDMSDEDDLLERDGKTSARRAYPTDDEEEGEDEEEEEEEEEEDEDEDIDVSHYALSPWAAVKITTTTIRSGTGAPGLAKPSLRDQIQESRGVTPTMKAGPMEAMDGEAGYDKAMMGDGSAMAVDSECVVSEIGEIAEVREDGATGVDQDRKDGATGVDQDRKDGRGITTYTTTHCGVDATAQVLDSMILGRSDAGALGDGKTQGGVVVVETHAVAAAAVATAIAAVAAKEEVEEEADGLASDRGLDPCREHMYDGRAMDVEDSAMIES</sequence>
<feature type="compositionally biased region" description="Polar residues" evidence="1">
    <location>
        <begin position="864"/>
        <end position="874"/>
    </location>
</feature>
<feature type="region of interest" description="Disordered" evidence="1">
    <location>
        <begin position="253"/>
        <end position="507"/>
    </location>
</feature>
<feature type="region of interest" description="Disordered" evidence="1">
    <location>
        <begin position="1"/>
        <end position="119"/>
    </location>
</feature>
<feature type="region of interest" description="Disordered" evidence="1">
    <location>
        <begin position="140"/>
        <end position="159"/>
    </location>
</feature>
<gene>
    <name evidence="2" type="ORF">BGZ70_002036</name>
</gene>
<keyword evidence="3" id="KW-1185">Reference proteome</keyword>
<feature type="compositionally biased region" description="Low complexity" evidence="1">
    <location>
        <begin position="82"/>
        <end position="108"/>
    </location>
</feature>
<feature type="region of interest" description="Disordered" evidence="1">
    <location>
        <begin position="1095"/>
        <end position="1114"/>
    </location>
</feature>
<feature type="compositionally biased region" description="Acidic residues" evidence="1">
    <location>
        <begin position="976"/>
        <end position="1000"/>
    </location>
</feature>
<proteinExistence type="predicted"/>
<dbReference type="Proteomes" id="UP000738359">
    <property type="component" value="Unassembled WGS sequence"/>
</dbReference>
<feature type="compositionally biased region" description="Gly residues" evidence="1">
    <location>
        <begin position="630"/>
        <end position="639"/>
    </location>
</feature>